<feature type="transmembrane region" description="Helical" evidence="1">
    <location>
        <begin position="456"/>
        <end position="477"/>
    </location>
</feature>
<comment type="caution">
    <text evidence="3">The sequence shown here is derived from an EMBL/GenBank/DDBJ whole genome shotgun (WGS) entry which is preliminary data.</text>
</comment>
<dbReference type="Pfam" id="PF00361">
    <property type="entry name" value="Proton_antipo_M"/>
    <property type="match status" value="1"/>
</dbReference>
<dbReference type="NCBIfam" id="NF005046">
    <property type="entry name" value="PRK06459.1"/>
    <property type="match status" value="1"/>
</dbReference>
<feature type="domain" description="NADH:quinone oxidoreductase/Mrp antiporter transmembrane" evidence="2">
    <location>
        <begin position="89"/>
        <end position="362"/>
    </location>
</feature>
<protein>
    <submittedName>
        <fullName evidence="3">Formate hydrogenlyase subunit 3/Multisubunit Na+/H+ antiporter, MnhD subunit</fullName>
    </submittedName>
</protein>
<feature type="transmembrane region" description="Helical" evidence="1">
    <location>
        <begin position="94"/>
        <end position="113"/>
    </location>
</feature>
<dbReference type="EMBL" id="FWYE01000001">
    <property type="protein sequence ID" value="SMD30280.1"/>
    <property type="molecule type" value="Genomic_DNA"/>
</dbReference>
<dbReference type="PRINTS" id="PR01437">
    <property type="entry name" value="NUOXDRDTASE4"/>
</dbReference>
<dbReference type="RefSeq" id="WP_084272321.1">
    <property type="nucleotide sequence ID" value="NZ_FWYE01000001.1"/>
</dbReference>
<keyword evidence="4" id="KW-1185">Reference proteome</keyword>
<reference evidence="3 4" key="1">
    <citation type="submission" date="2017-04" db="EMBL/GenBank/DDBJ databases">
        <authorList>
            <person name="Varghese N."/>
            <person name="Submissions S."/>
        </authorList>
    </citation>
    <scope>NUCLEOTIDE SEQUENCE [LARGE SCALE GENOMIC DNA]</scope>
    <source>
        <strain evidence="3 4">DSM 9789</strain>
    </source>
</reference>
<keyword evidence="1" id="KW-0812">Transmembrane</keyword>
<dbReference type="InterPro" id="IPR001750">
    <property type="entry name" value="ND/Mrp_TM"/>
</dbReference>
<dbReference type="PANTHER" id="PTHR43373">
    <property type="entry name" value="NA(+)/H(+) ANTIPORTER SUBUNIT"/>
    <property type="match status" value="1"/>
</dbReference>
<evidence type="ECO:0000313" key="4">
    <source>
        <dbReference type="Proteomes" id="UP000192315"/>
    </source>
</evidence>
<feature type="transmembrane region" description="Helical" evidence="1">
    <location>
        <begin position="549"/>
        <end position="570"/>
    </location>
</feature>
<gene>
    <name evidence="3" type="ORF">SAMN02745355_0152</name>
</gene>
<dbReference type="GO" id="GO:0008137">
    <property type="term" value="F:NADH dehydrogenase (ubiquinone) activity"/>
    <property type="evidence" value="ECO:0007669"/>
    <property type="project" value="InterPro"/>
</dbReference>
<evidence type="ECO:0000259" key="2">
    <source>
        <dbReference type="Pfam" id="PF00361"/>
    </source>
</evidence>
<dbReference type="GO" id="GO:0016829">
    <property type="term" value="F:lyase activity"/>
    <property type="evidence" value="ECO:0007669"/>
    <property type="project" value="UniProtKB-KW"/>
</dbReference>
<evidence type="ECO:0000313" key="3">
    <source>
        <dbReference type="EMBL" id="SMD30280.1"/>
    </source>
</evidence>
<dbReference type="Proteomes" id="UP000192315">
    <property type="component" value="Unassembled WGS sequence"/>
</dbReference>
<feature type="transmembrane region" description="Helical" evidence="1">
    <location>
        <begin position="120"/>
        <end position="142"/>
    </location>
</feature>
<keyword evidence="1" id="KW-1133">Transmembrane helix</keyword>
<sequence length="571" mass="63963">MMYIILFFIIAALISFIFKRTGYIISVISSFLLIIYGIINFSYLHFFYIISGTVWALSSWYSISYDDEKGYLSILYNISILGMVTVLISNNYLMFLAGWETMSISGYLIIALYSNKSYPAFVFSAFSEISTVLIITGFAYAYYITGTFNFVIIKSIVPLIMVSFGFMTKMGMFPFMISEWLPIGHGNAPANASIILSATMTLMGVYGILKMAMLSPYNIYLGYILMLIGAFTVLFAGLYSYLSDHVKSLPAFSTVENNGGILVALGLYISVDDSLIRIFFLSTVLVFSMAHSLAKTGIFMVSGNVSSRTHEYLFNIEDKKSSMTYIGAVILGASLSGLYPTIGGVATWMLLESLFMNAIYSVYGVYSIIIGAMIALGEGLVSAAYIKYITFSQLFRKKGRVKIKEQPVIITGALVIILSLLSVLIINRNFISGFESIGIANSFLIESRYSSGDFGLIAPAYAIAIIAISFLLSLIIFKKPRIRYNIPWNNGLSYFERYNSIAFTSNIKAMLSKLITEKIDVFWEVMILISVEYRKFAKKLLYKIMSSSMSIYMLYMVLGLFFAIIFVYIFY</sequence>
<keyword evidence="1" id="KW-0472">Membrane</keyword>
<feature type="transmembrane region" description="Helical" evidence="1">
    <location>
        <begin position="325"/>
        <end position="351"/>
    </location>
</feature>
<feature type="transmembrane region" description="Helical" evidence="1">
    <location>
        <begin position="363"/>
        <end position="386"/>
    </location>
</feature>
<name>A0A8G2L6U3_PICTO</name>
<dbReference type="GO" id="GO:0042773">
    <property type="term" value="P:ATP synthesis coupled electron transport"/>
    <property type="evidence" value="ECO:0007669"/>
    <property type="project" value="InterPro"/>
</dbReference>
<feature type="transmembrane region" description="Helical" evidence="1">
    <location>
        <begin position="188"/>
        <end position="208"/>
    </location>
</feature>
<feature type="transmembrane region" description="Helical" evidence="1">
    <location>
        <begin position="220"/>
        <end position="242"/>
    </location>
</feature>
<proteinExistence type="predicted"/>
<keyword evidence="3" id="KW-0456">Lyase</keyword>
<dbReference type="InterPro" id="IPR050616">
    <property type="entry name" value="CPA3_Na-H_Antiporter_A"/>
</dbReference>
<dbReference type="AlphaFoldDB" id="A0A8G2L6U3"/>
<organism evidence="3 4">
    <name type="scientific">Picrophilus torridus (strain ATCC 700027 / DSM 9790 / JCM 10055 / NBRC 100828 / KAW 2/3)</name>
    <dbReference type="NCBI Taxonomy" id="1122961"/>
    <lineage>
        <taxon>Archaea</taxon>
        <taxon>Methanobacteriati</taxon>
        <taxon>Thermoplasmatota</taxon>
        <taxon>Thermoplasmata</taxon>
        <taxon>Thermoplasmatales</taxon>
        <taxon>Picrophilaceae</taxon>
        <taxon>Picrophilus</taxon>
    </lineage>
</organism>
<feature type="transmembrane region" description="Helical" evidence="1">
    <location>
        <begin position="148"/>
        <end position="167"/>
    </location>
</feature>
<feature type="transmembrane region" description="Helical" evidence="1">
    <location>
        <begin position="70"/>
        <end position="88"/>
    </location>
</feature>
<evidence type="ECO:0000256" key="1">
    <source>
        <dbReference type="SAM" id="Phobius"/>
    </source>
</evidence>
<dbReference type="InterPro" id="IPR003918">
    <property type="entry name" value="NADH_UbQ_OxRdtase"/>
</dbReference>
<dbReference type="PANTHER" id="PTHR43373:SF1">
    <property type="entry name" value="NA(+)_H(+) ANTIPORTER SUBUNIT A"/>
    <property type="match status" value="1"/>
</dbReference>
<feature type="transmembrane region" description="Helical" evidence="1">
    <location>
        <begin position="407"/>
        <end position="426"/>
    </location>
</feature>
<accession>A0A8G2L6U3</accession>